<dbReference type="GO" id="GO:0009570">
    <property type="term" value="C:chloroplast stroma"/>
    <property type="evidence" value="ECO:0007669"/>
    <property type="project" value="TreeGrafter"/>
</dbReference>
<dbReference type="InterPro" id="IPR031108">
    <property type="entry name" value="IscA_plant_cyanobact"/>
</dbReference>
<dbReference type="GO" id="GO:0051536">
    <property type="term" value="F:iron-sulfur cluster binding"/>
    <property type="evidence" value="ECO:0007669"/>
    <property type="project" value="InterPro"/>
</dbReference>
<dbReference type="InterPro" id="IPR035903">
    <property type="entry name" value="HesB-like_dom_sf"/>
</dbReference>
<evidence type="ECO:0000313" key="2">
    <source>
        <dbReference type="EMBL" id="AOM64550.1"/>
    </source>
</evidence>
<dbReference type="PROSITE" id="PS01152">
    <property type="entry name" value="HESB"/>
    <property type="match status" value="1"/>
</dbReference>
<dbReference type="EMBL" id="KX284710">
    <property type="protein sequence ID" value="AOM64550.1"/>
    <property type="molecule type" value="Genomic_DNA"/>
</dbReference>
<name>A0A1C9C840_9FLOR</name>
<dbReference type="InterPro" id="IPR000361">
    <property type="entry name" value="ATAP_core_dom"/>
</dbReference>
<sequence length="114" mass="12801">MNNAQKIINITEDARDHLLSLNKLKLNNIYLRISVKQGGCSGMSYTMNFDQQNNISPYDQIINYESFQVVCDSKSLLYLYGMSLDYADELVGGGFKFINPNATQTCGCGKSFYA</sequence>
<dbReference type="GO" id="GO:0016226">
    <property type="term" value="P:iron-sulfur cluster assembly"/>
    <property type="evidence" value="ECO:0007669"/>
    <property type="project" value="InterPro"/>
</dbReference>
<reference evidence="2" key="1">
    <citation type="journal article" date="2016" name="BMC Biol.">
        <title>Parallel evolution of highly conserved plastid genome architecture in red seaweeds and seed plants.</title>
        <authorList>
            <person name="Lee J."/>
            <person name="Cho C.H."/>
            <person name="Park S.I."/>
            <person name="Choi J.W."/>
            <person name="Song H.S."/>
            <person name="West J.A."/>
            <person name="Bhattacharya D."/>
            <person name="Yoon H.S."/>
        </authorList>
    </citation>
    <scope>NUCLEOTIDE SEQUENCE</scope>
</reference>
<organism evidence="2">
    <name type="scientific">Riquetophycus sp</name>
    <dbReference type="NCBI Taxonomy" id="1897556"/>
    <lineage>
        <taxon>Eukaryota</taxon>
        <taxon>Rhodophyta</taxon>
        <taxon>Florideophyceae</taxon>
        <taxon>Rhodymeniophycidae</taxon>
        <taxon>Peyssonneliales</taxon>
        <taxon>Peyssonneliaceae</taxon>
        <taxon>Riquetophycus</taxon>
    </lineage>
</organism>
<protein>
    <recommendedName>
        <fullName evidence="1">Core domain-containing protein</fullName>
    </recommendedName>
</protein>
<accession>A0A1C9C840</accession>
<keyword evidence="2" id="KW-0934">Plastid</keyword>
<gene>
    <name evidence="2" type="primary">ycf57</name>
    <name evidence="2" type="ORF">Riqu_071</name>
</gene>
<dbReference type="PANTHER" id="PTHR47265:SF1">
    <property type="entry name" value="IRON-SULFUR ASSEMBLY PROTEIN ISCA, CHLOROPLASTIC"/>
    <property type="match status" value="1"/>
</dbReference>
<dbReference type="SUPFAM" id="SSF89360">
    <property type="entry name" value="HesB-like domain"/>
    <property type="match status" value="1"/>
</dbReference>
<dbReference type="NCBIfam" id="TIGR00049">
    <property type="entry name" value="iron-sulfur cluster assembly accessory protein"/>
    <property type="match status" value="1"/>
</dbReference>
<dbReference type="InterPro" id="IPR016092">
    <property type="entry name" value="ATAP"/>
</dbReference>
<feature type="domain" description="Core" evidence="1">
    <location>
        <begin position="8"/>
        <end position="110"/>
    </location>
</feature>
<dbReference type="GO" id="GO:0030674">
    <property type="term" value="F:protein-macromolecule adaptor activity"/>
    <property type="evidence" value="ECO:0007669"/>
    <property type="project" value="TreeGrafter"/>
</dbReference>
<dbReference type="InterPro" id="IPR017870">
    <property type="entry name" value="FeS_cluster_insertion_CS"/>
</dbReference>
<dbReference type="Gene3D" id="2.60.300.12">
    <property type="entry name" value="HesB-like domain"/>
    <property type="match status" value="1"/>
</dbReference>
<evidence type="ECO:0000259" key="1">
    <source>
        <dbReference type="Pfam" id="PF01521"/>
    </source>
</evidence>
<proteinExistence type="predicted"/>
<dbReference type="PANTHER" id="PTHR47265">
    <property type="entry name" value="IRON-SULFUR ASSEMBLY PROTEIN ISCA, CHLOROPLASTIC"/>
    <property type="match status" value="1"/>
</dbReference>
<geneLocation type="plastid" evidence="2"/>
<dbReference type="Pfam" id="PF01521">
    <property type="entry name" value="Fe-S_biosyn"/>
    <property type="match status" value="1"/>
</dbReference>
<dbReference type="AlphaFoldDB" id="A0A1C9C840"/>